<evidence type="ECO:0000313" key="1">
    <source>
        <dbReference type="EMBL" id="SVE63635.1"/>
    </source>
</evidence>
<proteinExistence type="predicted"/>
<accession>A0A383F5I2</accession>
<dbReference type="EMBL" id="UINC01231200">
    <property type="protein sequence ID" value="SVE63635.1"/>
    <property type="molecule type" value="Genomic_DNA"/>
</dbReference>
<feature type="non-terminal residue" evidence="1">
    <location>
        <position position="27"/>
    </location>
</feature>
<reference evidence="1" key="1">
    <citation type="submission" date="2018-05" db="EMBL/GenBank/DDBJ databases">
        <authorList>
            <person name="Lanie J.A."/>
            <person name="Ng W.-L."/>
            <person name="Kazmierczak K.M."/>
            <person name="Andrzejewski T.M."/>
            <person name="Davidsen T.M."/>
            <person name="Wayne K.J."/>
            <person name="Tettelin H."/>
            <person name="Glass J.I."/>
            <person name="Rusch D."/>
            <person name="Podicherti R."/>
            <person name="Tsui H.-C.T."/>
            <person name="Winkler M.E."/>
        </authorList>
    </citation>
    <scope>NUCLEOTIDE SEQUENCE</scope>
</reference>
<name>A0A383F5I2_9ZZZZ</name>
<gene>
    <name evidence="1" type="ORF">METZ01_LOCUS516489</name>
</gene>
<protein>
    <recommendedName>
        <fullName evidence="2">Adenine phosphoribosyltransferase</fullName>
    </recommendedName>
</protein>
<organism evidence="1">
    <name type="scientific">marine metagenome</name>
    <dbReference type="NCBI Taxonomy" id="408172"/>
    <lineage>
        <taxon>unclassified sequences</taxon>
        <taxon>metagenomes</taxon>
        <taxon>ecological metagenomes</taxon>
    </lineage>
</organism>
<dbReference type="AlphaFoldDB" id="A0A383F5I2"/>
<evidence type="ECO:0008006" key="2">
    <source>
        <dbReference type="Google" id="ProtNLM"/>
    </source>
</evidence>
<sequence length="27" mass="3204">MKINLKDYVNSFEDFPQKGITFRDISP</sequence>